<dbReference type="PIRSF" id="PIRSF021700">
    <property type="entry name" value="3_dmu_93_MTrfase"/>
    <property type="match status" value="1"/>
</dbReference>
<dbReference type="PANTHER" id="PTHR33990">
    <property type="entry name" value="PROTEIN YJDN-RELATED"/>
    <property type="match status" value="1"/>
</dbReference>
<dbReference type="Proteomes" id="UP000584642">
    <property type="component" value="Unassembled WGS sequence"/>
</dbReference>
<gene>
    <name evidence="2" type="ORF">HND93_11840</name>
</gene>
<reference evidence="2 3" key="1">
    <citation type="submission" date="2020-05" db="EMBL/GenBank/DDBJ databases">
        <title>Azospirillum oleiclasticum sp. nov, a nitrogen-fixing and heavy crude oil-emulsifying bacterium isolated from the crude oil of Yumen Oilfield.</title>
        <authorList>
            <person name="Wu D."/>
            <person name="Cai M."/>
            <person name="Zhang X."/>
        </authorList>
    </citation>
    <scope>NUCLEOTIDE SEQUENCE [LARGE SCALE GENOMIC DNA]</scope>
    <source>
        <strain evidence="2 3">ROY-1-1-2</strain>
    </source>
</reference>
<evidence type="ECO:0000313" key="3">
    <source>
        <dbReference type="Proteomes" id="UP000584642"/>
    </source>
</evidence>
<protein>
    <submittedName>
        <fullName evidence="2">VOC family protein</fullName>
    </submittedName>
</protein>
<evidence type="ECO:0000313" key="2">
    <source>
        <dbReference type="EMBL" id="NYZ20407.1"/>
    </source>
</evidence>
<dbReference type="CDD" id="cd06588">
    <property type="entry name" value="PhnB_like"/>
    <property type="match status" value="1"/>
</dbReference>
<organism evidence="2 3">
    <name type="scientific">Azospirillum oleiclasticum</name>
    <dbReference type="NCBI Taxonomy" id="2735135"/>
    <lineage>
        <taxon>Bacteria</taxon>
        <taxon>Pseudomonadati</taxon>
        <taxon>Pseudomonadota</taxon>
        <taxon>Alphaproteobacteria</taxon>
        <taxon>Rhodospirillales</taxon>
        <taxon>Azospirillaceae</taxon>
        <taxon>Azospirillum</taxon>
    </lineage>
</organism>
<comment type="caution">
    <text evidence="2">The sequence shown here is derived from an EMBL/GenBank/DDBJ whole genome shotgun (WGS) entry which is preliminary data.</text>
</comment>
<keyword evidence="3" id="KW-1185">Reference proteome</keyword>
<name>A0ABX2TAZ5_9PROT</name>
<dbReference type="InterPro" id="IPR009725">
    <property type="entry name" value="3_dmu_93_MTrfase"/>
</dbReference>
<feature type="domain" description="PhnB-like" evidence="1">
    <location>
        <begin position="3"/>
        <end position="117"/>
    </location>
</feature>
<dbReference type="InterPro" id="IPR029068">
    <property type="entry name" value="Glyas_Bleomycin-R_OHBP_Dase"/>
</dbReference>
<dbReference type="Pfam" id="PF06983">
    <property type="entry name" value="3-dmu-9_3-mt"/>
    <property type="match status" value="1"/>
</dbReference>
<dbReference type="PANTHER" id="PTHR33990:SF2">
    <property type="entry name" value="PHNB-LIKE DOMAIN-CONTAINING PROTEIN"/>
    <property type="match status" value="1"/>
</dbReference>
<proteinExistence type="predicted"/>
<evidence type="ECO:0000259" key="1">
    <source>
        <dbReference type="Pfam" id="PF06983"/>
    </source>
</evidence>
<sequence>MTKVTQVLWFEKDMEAAIRLYTSLIPGSSVLSTTALPAESPSGPADSVTITGFTIGDQRYMAFQAGTRDAFNHRFSIMVECDDQAEVDRLWDALLDGGEPQQCGWLRDRWGLCWQIVPKRLGELISDPDRAKAARVAEAMMAMVKIDLAGLEAAARGT</sequence>
<dbReference type="SUPFAM" id="SSF54593">
    <property type="entry name" value="Glyoxalase/Bleomycin resistance protein/Dihydroxybiphenyl dioxygenase"/>
    <property type="match status" value="1"/>
</dbReference>
<dbReference type="InterPro" id="IPR028973">
    <property type="entry name" value="PhnB-like"/>
</dbReference>
<dbReference type="RefSeq" id="WP_180282158.1">
    <property type="nucleotide sequence ID" value="NZ_JABFDB010000006.1"/>
</dbReference>
<accession>A0ABX2TAZ5</accession>
<dbReference type="EMBL" id="JABFDB010000006">
    <property type="protein sequence ID" value="NYZ20407.1"/>
    <property type="molecule type" value="Genomic_DNA"/>
</dbReference>
<dbReference type="Gene3D" id="3.10.180.10">
    <property type="entry name" value="2,3-Dihydroxybiphenyl 1,2-Dioxygenase, domain 1"/>
    <property type="match status" value="1"/>
</dbReference>